<comment type="caution">
    <text evidence="1">The sequence shown here is derived from an EMBL/GenBank/DDBJ whole genome shotgun (WGS) entry which is preliminary data.</text>
</comment>
<organism evidence="1 2">
    <name type="scientific">Spiribacter onubensis</name>
    <dbReference type="NCBI Taxonomy" id="3122420"/>
    <lineage>
        <taxon>Bacteria</taxon>
        <taxon>Pseudomonadati</taxon>
        <taxon>Pseudomonadota</taxon>
        <taxon>Gammaproteobacteria</taxon>
        <taxon>Chromatiales</taxon>
        <taxon>Ectothiorhodospiraceae</taxon>
        <taxon>Spiribacter</taxon>
    </lineage>
</organism>
<dbReference type="PANTHER" id="PTHR16128">
    <property type="entry name" value="FAD/NAD(P)-BINDING OXIDOREDUCTASE FAMILY PROTEIN"/>
    <property type="match status" value="1"/>
</dbReference>
<dbReference type="InterPro" id="IPR036188">
    <property type="entry name" value="FAD/NAD-bd_sf"/>
</dbReference>
<protein>
    <submittedName>
        <fullName evidence="1">NAD(P)-binding protein</fullName>
    </submittedName>
</protein>
<name>A0ABV3S7D7_9GAMM</name>
<gene>
    <name evidence="1" type="ORF">V6X64_03405</name>
</gene>
<dbReference type="Proteomes" id="UP001556653">
    <property type="component" value="Unassembled WGS sequence"/>
</dbReference>
<sequence>MTDQKAHSRTGVALDIAIIGSGVAGASAARQLARSLPARLGRIAIHEIGRGPGGRAATRKSRSLPGFRVNHGAPYADITTAQGQALIAALDGAAEAYTGERVRIDARTGRIHPLEKPEEVSLVTGAGGEMAQIAEGLLRDDAGGVLAPIEARFTSMVRGLSRDETDTGQWWLTDKHGETVDRADWLVVAGSGVAHPRWSQTFGGEPPLVSAAQSVDDPALEKALAVIAGQGAAPVLTVFFHLTGEAAEPWLAMGLNDGVVEGDRRIARLSVQPTGEGRCSVVLYSTREYARENAGVHGASSSAARVGNAASSADREAVIVEDLLSALTGISSIPAVDLSACAFGPLLHRWGNAFPLGDPLPRSLAICPDARVAFCGDYVATDARMGSYESALLSGANAAEAIREALG</sequence>
<evidence type="ECO:0000313" key="1">
    <source>
        <dbReference type="EMBL" id="MEX0386043.1"/>
    </source>
</evidence>
<accession>A0ABV3S7D7</accession>
<dbReference type="PANTHER" id="PTHR16128:SF5">
    <property type="entry name" value="FAD_NAD(P)-BINDING OXIDOREDUCTASE FAMILY PROTEIN"/>
    <property type="match status" value="1"/>
</dbReference>
<dbReference type="EMBL" id="JBAKFJ010000001">
    <property type="protein sequence ID" value="MEX0386043.1"/>
    <property type="molecule type" value="Genomic_DNA"/>
</dbReference>
<dbReference type="Gene3D" id="3.90.660.10">
    <property type="match status" value="1"/>
</dbReference>
<dbReference type="SUPFAM" id="SSF51905">
    <property type="entry name" value="FAD/NAD(P)-binding domain"/>
    <property type="match status" value="1"/>
</dbReference>
<dbReference type="RefSeq" id="WP_367966522.1">
    <property type="nucleotide sequence ID" value="NZ_JBAKFJ010000001.1"/>
</dbReference>
<evidence type="ECO:0000313" key="2">
    <source>
        <dbReference type="Proteomes" id="UP001556653"/>
    </source>
</evidence>
<reference evidence="1 2" key="1">
    <citation type="submission" date="2024-02" db="EMBL/GenBank/DDBJ databases">
        <title>New especies of Spiribacter isolated from saline water.</title>
        <authorList>
            <person name="Leon M.J."/>
            <person name="De La Haba R."/>
            <person name="Sanchez-Porro C."/>
            <person name="Ventosa A."/>
        </authorList>
    </citation>
    <scope>NUCLEOTIDE SEQUENCE [LARGE SCALE GENOMIC DNA]</scope>
    <source>
        <strain evidence="2">ag22IC4-227</strain>
    </source>
</reference>
<proteinExistence type="predicted"/>
<dbReference type="Gene3D" id="3.50.50.60">
    <property type="entry name" value="FAD/NAD(P)-binding domain"/>
    <property type="match status" value="1"/>
</dbReference>
<dbReference type="Pfam" id="PF13450">
    <property type="entry name" value="NAD_binding_8"/>
    <property type="match status" value="1"/>
</dbReference>
<keyword evidence="2" id="KW-1185">Reference proteome</keyword>